<dbReference type="EMBL" id="BLXT01006120">
    <property type="protein sequence ID" value="GFO29071.1"/>
    <property type="molecule type" value="Genomic_DNA"/>
</dbReference>
<accession>A0AAV4CCJ2</accession>
<proteinExistence type="predicted"/>
<organism evidence="1 2">
    <name type="scientific">Plakobranchus ocellatus</name>
    <dbReference type="NCBI Taxonomy" id="259542"/>
    <lineage>
        <taxon>Eukaryota</taxon>
        <taxon>Metazoa</taxon>
        <taxon>Spiralia</taxon>
        <taxon>Lophotrochozoa</taxon>
        <taxon>Mollusca</taxon>
        <taxon>Gastropoda</taxon>
        <taxon>Heterobranchia</taxon>
        <taxon>Euthyneura</taxon>
        <taxon>Panpulmonata</taxon>
        <taxon>Sacoglossa</taxon>
        <taxon>Placobranchoidea</taxon>
        <taxon>Plakobranchidae</taxon>
        <taxon>Plakobranchus</taxon>
    </lineage>
</organism>
<reference evidence="1 2" key="1">
    <citation type="journal article" date="2021" name="Elife">
        <title>Chloroplast acquisition without the gene transfer in kleptoplastic sea slugs, Plakobranchus ocellatus.</title>
        <authorList>
            <person name="Maeda T."/>
            <person name="Takahashi S."/>
            <person name="Yoshida T."/>
            <person name="Shimamura S."/>
            <person name="Takaki Y."/>
            <person name="Nagai Y."/>
            <person name="Toyoda A."/>
            <person name="Suzuki Y."/>
            <person name="Arimoto A."/>
            <person name="Ishii H."/>
            <person name="Satoh N."/>
            <person name="Nishiyama T."/>
            <person name="Hasebe M."/>
            <person name="Maruyama T."/>
            <person name="Minagawa J."/>
            <person name="Obokata J."/>
            <person name="Shigenobu S."/>
        </authorList>
    </citation>
    <scope>NUCLEOTIDE SEQUENCE [LARGE SCALE GENOMIC DNA]</scope>
</reference>
<sequence>MPRSPSYARAREGSIDITAVHDEFININIDAFNLSNESGDHSDISMRSEIDIGNANDVNFGILFDIDGVLARGSTPLDPARRAMEKLKDAQGNLKVPVAFVTNACNRSADKAMQISNWFDINVPSDQVIHAPTPAKLLREFHGKHTLVIGQEHKLEIAEEYPFLADDRELPGVTIKSLIGQKRFSCLQNLTKINRDILFILVNLVLLYF</sequence>
<protein>
    <submittedName>
        <fullName evidence="1">Cat eye syndrome critical region protein 5</fullName>
    </submittedName>
</protein>
<comment type="caution">
    <text evidence="1">The sequence shown here is derived from an EMBL/GenBank/DDBJ whole genome shotgun (WGS) entry which is preliminary data.</text>
</comment>
<dbReference type="Proteomes" id="UP000735302">
    <property type="component" value="Unassembled WGS sequence"/>
</dbReference>
<dbReference type="InterPro" id="IPR023214">
    <property type="entry name" value="HAD_sf"/>
</dbReference>
<evidence type="ECO:0000313" key="1">
    <source>
        <dbReference type="EMBL" id="GFO29071.1"/>
    </source>
</evidence>
<dbReference type="Pfam" id="PF13344">
    <property type="entry name" value="Hydrolase_6"/>
    <property type="match status" value="1"/>
</dbReference>
<keyword evidence="2" id="KW-1185">Reference proteome</keyword>
<name>A0AAV4CCJ2_9GAST</name>
<evidence type="ECO:0000313" key="2">
    <source>
        <dbReference type="Proteomes" id="UP000735302"/>
    </source>
</evidence>
<dbReference type="InterPro" id="IPR036412">
    <property type="entry name" value="HAD-like_sf"/>
</dbReference>
<dbReference type="InterPro" id="IPR006357">
    <property type="entry name" value="HAD-SF_hydro_IIA"/>
</dbReference>
<dbReference type="AlphaFoldDB" id="A0AAV4CCJ2"/>
<dbReference type="Gene3D" id="3.40.50.1000">
    <property type="entry name" value="HAD superfamily/HAD-like"/>
    <property type="match status" value="1"/>
</dbReference>
<gene>
    <name evidence="1" type="ORF">PoB_005557600</name>
</gene>
<dbReference type="SUPFAM" id="SSF56784">
    <property type="entry name" value="HAD-like"/>
    <property type="match status" value="1"/>
</dbReference>